<dbReference type="InterPro" id="IPR001279">
    <property type="entry name" value="Metallo-B-lactamas"/>
</dbReference>
<reference evidence="4" key="1">
    <citation type="journal article" date="2019" name="Int. J. Syst. Evol. Microbiol.">
        <title>The Global Catalogue of Microorganisms (GCM) 10K type strain sequencing project: providing services to taxonomists for standard genome sequencing and annotation.</title>
        <authorList>
            <consortium name="The Broad Institute Genomics Platform"/>
            <consortium name="The Broad Institute Genome Sequencing Center for Infectious Disease"/>
            <person name="Wu L."/>
            <person name="Ma J."/>
        </authorList>
    </citation>
    <scope>NUCLEOTIDE SEQUENCE [LARGE SCALE GENOMIC DNA]</scope>
    <source>
        <strain evidence="4">CCUG 62793</strain>
    </source>
</reference>
<organism evidence="3 4">
    <name type="scientific">Delftia deserti</name>
    <dbReference type="NCBI Taxonomy" id="1651218"/>
    <lineage>
        <taxon>Bacteria</taxon>
        <taxon>Pseudomonadati</taxon>
        <taxon>Pseudomonadota</taxon>
        <taxon>Betaproteobacteria</taxon>
        <taxon>Burkholderiales</taxon>
        <taxon>Comamonadaceae</taxon>
        <taxon>Delftia</taxon>
    </lineage>
</organism>
<gene>
    <name evidence="3" type="ORF">ACFSPV_07605</name>
</gene>
<protein>
    <submittedName>
        <fullName evidence="3">MBL fold metallo-hydrolase</fullName>
    </submittedName>
</protein>
<dbReference type="InterPro" id="IPR036866">
    <property type="entry name" value="RibonucZ/Hydroxyglut_hydro"/>
</dbReference>
<dbReference type="Gene3D" id="3.60.15.10">
    <property type="entry name" value="Ribonuclease Z/Hydroxyacylglutathione hydrolase-like"/>
    <property type="match status" value="1"/>
</dbReference>
<keyword evidence="4" id="KW-1185">Reference proteome</keyword>
<dbReference type="EMBL" id="JBHUIG010000006">
    <property type="protein sequence ID" value="MFD2318564.1"/>
    <property type="molecule type" value="Genomic_DNA"/>
</dbReference>
<dbReference type="CDD" id="cd07719">
    <property type="entry name" value="arylsulfatase_AtsA-like_MBL-fold"/>
    <property type="match status" value="1"/>
</dbReference>
<sequence length="287" mass="31906">MTDRRMKLHTLGTGGPRLDAERSSSCHILETGGQYLIFDIGRGAIQRIAQKRLPIASLGPLFISHHHVDHIGEFANYLITSWIEGRRAPLCVYGPPGTAAIVDILMASVYDRDIAFRTQGEKAFGPFVGAQVIELRGGEVVEGDGWRVRCAEVEHGHKLPFSNVFRRGWICHAYRVECEGKVFSYSGDAVMCDALAGIAENADLHLQCCYMPRSAFTRSTHLQDVSRYTLACSDTAGKIAARAAVKQLVLTHFKRLSVEELLEIERDVRADFSGPVHLSRDLSEYDF</sequence>
<keyword evidence="1" id="KW-0378">Hydrolase</keyword>
<name>A0ABW5ENE7_9BURK</name>
<evidence type="ECO:0000259" key="2">
    <source>
        <dbReference type="Pfam" id="PF12706"/>
    </source>
</evidence>
<dbReference type="Proteomes" id="UP001597287">
    <property type="component" value="Unassembled WGS sequence"/>
</dbReference>
<evidence type="ECO:0000313" key="3">
    <source>
        <dbReference type="EMBL" id="MFD2318564.1"/>
    </source>
</evidence>
<dbReference type="Pfam" id="PF12706">
    <property type="entry name" value="Lactamase_B_2"/>
    <property type="match status" value="1"/>
</dbReference>
<dbReference type="RefSeq" id="WP_183019470.1">
    <property type="nucleotide sequence ID" value="NZ_JBHSIH010000001.1"/>
</dbReference>
<dbReference type="PANTHER" id="PTHR46018:SF2">
    <property type="entry name" value="ZINC PHOSPHODIESTERASE ELAC PROTEIN 1"/>
    <property type="match status" value="1"/>
</dbReference>
<evidence type="ECO:0000256" key="1">
    <source>
        <dbReference type="ARBA" id="ARBA00022801"/>
    </source>
</evidence>
<accession>A0ABW5ENE7</accession>
<evidence type="ECO:0000313" key="4">
    <source>
        <dbReference type="Proteomes" id="UP001597287"/>
    </source>
</evidence>
<feature type="domain" description="Metallo-beta-lactamase" evidence="2">
    <location>
        <begin position="51"/>
        <end position="253"/>
    </location>
</feature>
<proteinExistence type="predicted"/>
<dbReference type="SUPFAM" id="SSF56281">
    <property type="entry name" value="Metallo-hydrolase/oxidoreductase"/>
    <property type="match status" value="1"/>
</dbReference>
<dbReference type="InterPro" id="IPR044094">
    <property type="entry name" value="AtsA-like_MBL-fold"/>
</dbReference>
<dbReference type="PANTHER" id="PTHR46018">
    <property type="entry name" value="ZINC PHOSPHODIESTERASE ELAC PROTEIN 1"/>
    <property type="match status" value="1"/>
</dbReference>
<comment type="caution">
    <text evidence="3">The sequence shown here is derived from an EMBL/GenBank/DDBJ whole genome shotgun (WGS) entry which is preliminary data.</text>
</comment>